<feature type="domain" description="Putative zinc-finger" evidence="2">
    <location>
        <begin position="5"/>
        <end position="39"/>
    </location>
</feature>
<protein>
    <recommendedName>
        <fullName evidence="2">Putative zinc-finger domain-containing protein</fullName>
    </recommendedName>
</protein>
<evidence type="ECO:0000313" key="4">
    <source>
        <dbReference type="Proteomes" id="UP000236173"/>
    </source>
</evidence>
<dbReference type="Proteomes" id="UP000236173">
    <property type="component" value="Unassembled WGS sequence"/>
</dbReference>
<comment type="caution">
    <text evidence="3">The sequence shown here is derived from an EMBL/GenBank/DDBJ whole genome shotgun (WGS) entry which is preliminary data.</text>
</comment>
<dbReference type="EMBL" id="BEHT01000015">
    <property type="protein sequence ID" value="GBC98757.1"/>
    <property type="molecule type" value="Genomic_DNA"/>
</dbReference>
<reference evidence="4" key="1">
    <citation type="submission" date="2017-09" db="EMBL/GenBank/DDBJ databases">
        <title>Metaegenomics of thermophilic ammonia-oxidizing enrichment culture.</title>
        <authorList>
            <person name="Kato S."/>
            <person name="Suzuki K."/>
        </authorList>
    </citation>
    <scope>NUCLEOTIDE SEQUENCE [LARGE SCALE GENOMIC DNA]</scope>
</reference>
<dbReference type="AlphaFoldDB" id="A0A2H5XCB8"/>
<dbReference type="Gene3D" id="1.10.10.1320">
    <property type="entry name" value="Anti-sigma factor, zinc-finger domain"/>
    <property type="match status" value="1"/>
</dbReference>
<dbReference type="InterPro" id="IPR041916">
    <property type="entry name" value="Anti_sigma_zinc_sf"/>
</dbReference>
<sequence>MSDECFRWRTALHEWLDGTADAELAALVRAHWRTCPDCQRLAAEWQTVAELLAEMLPAPAPSAFERRWRQRRQAIAASSVSWHGIAAAWAMTLIGLISLTVWFGWSLTGVMRNLSHWWRLAEGVPTLPAELFRNLWNWLTRWV</sequence>
<keyword evidence="1" id="KW-1133">Transmembrane helix</keyword>
<accession>A0A2H5XCB8</accession>
<name>A0A2H5XCB8_9BACT</name>
<gene>
    <name evidence="3" type="ORF">HRbin17_01271</name>
</gene>
<evidence type="ECO:0000256" key="1">
    <source>
        <dbReference type="SAM" id="Phobius"/>
    </source>
</evidence>
<feature type="transmembrane region" description="Helical" evidence="1">
    <location>
        <begin position="74"/>
        <end position="105"/>
    </location>
</feature>
<proteinExistence type="predicted"/>
<keyword evidence="1" id="KW-0472">Membrane</keyword>
<organism evidence="3 4">
    <name type="scientific">Candidatus Fervidibacter japonicus</name>
    <dbReference type="NCBI Taxonomy" id="2035412"/>
    <lineage>
        <taxon>Bacteria</taxon>
        <taxon>Candidatus Fervidibacterota</taxon>
        <taxon>Candidatus Fervidibacter</taxon>
    </lineage>
</organism>
<evidence type="ECO:0000259" key="2">
    <source>
        <dbReference type="Pfam" id="PF13490"/>
    </source>
</evidence>
<keyword evidence="1" id="KW-0812">Transmembrane</keyword>
<dbReference type="InterPro" id="IPR027383">
    <property type="entry name" value="Znf_put"/>
</dbReference>
<dbReference type="Pfam" id="PF13490">
    <property type="entry name" value="zf-HC2"/>
    <property type="match status" value="1"/>
</dbReference>
<evidence type="ECO:0000313" key="3">
    <source>
        <dbReference type="EMBL" id="GBC98757.1"/>
    </source>
</evidence>